<dbReference type="PROSITE" id="PS00687">
    <property type="entry name" value="ALDEHYDE_DEHYDR_GLU"/>
    <property type="match status" value="1"/>
</dbReference>
<dbReference type="InterPro" id="IPR015590">
    <property type="entry name" value="Aldehyde_DH_dom"/>
</dbReference>
<protein>
    <recommendedName>
        <fullName evidence="3">Aldehyde dehydrogenase</fullName>
    </recommendedName>
</protein>
<comment type="similarity">
    <text evidence="1 3 6">Belongs to the aldehyde dehydrogenase family.</text>
</comment>
<dbReference type="InterPro" id="IPR016162">
    <property type="entry name" value="Ald_DH_N"/>
</dbReference>
<dbReference type="GO" id="GO:0004029">
    <property type="term" value="F:aldehyde dehydrogenase (NAD+) activity"/>
    <property type="evidence" value="ECO:0007669"/>
    <property type="project" value="TreeGrafter"/>
</dbReference>
<dbReference type="Proteomes" id="UP000250218">
    <property type="component" value="Chromosome"/>
</dbReference>
<evidence type="ECO:0000256" key="4">
    <source>
        <dbReference type="PIRSR" id="PIRSR036492-1"/>
    </source>
</evidence>
<proteinExistence type="inferred from homology"/>
<keyword evidence="9" id="KW-1185">Reference proteome</keyword>
<dbReference type="InterPro" id="IPR016161">
    <property type="entry name" value="Ald_DH/histidinol_DH"/>
</dbReference>
<organism evidence="8 9">
    <name type="scientific">[Mycoplasma] anseris</name>
    <dbReference type="NCBI Taxonomy" id="92400"/>
    <lineage>
        <taxon>Bacteria</taxon>
        <taxon>Bacillati</taxon>
        <taxon>Mycoplasmatota</taxon>
        <taxon>Mycoplasmoidales</taxon>
        <taxon>Metamycoplasmataceae</taxon>
        <taxon>Metamycoplasma</taxon>
    </lineage>
</organism>
<dbReference type="EMBL" id="CP030140">
    <property type="protein sequence ID" value="AWX69182.1"/>
    <property type="molecule type" value="Genomic_DNA"/>
</dbReference>
<feature type="active site" evidence="4 5">
    <location>
        <position position="193"/>
    </location>
</feature>
<sequence>METIDIKTRIFFLKKLRDTIIKYEGQIINALFLDLNKNETESQITELRLVIKEINLYLKKIKSWSKIKKTKNPLFLYNLKSFLKPTAFGKVLIISPWNYPINLSLIPLIDAFGAGNQVLLKPSEFSINSSLILKQIIEEVFPKELVSIHLGDKEIVSQLLNQDLDFIFFTGNSFVGQIIYEQAAKKLIPCVLELGGKSPVIIDKDKKNLKKTCQEIIWAKLVNLGQTCVAPDYVFVHQDQLNEVIKTLKDVANSMYKDNKNNIAKIIDQPHLLNIAKLDNEIQYNLAKNKIELLIKPVLLNDNLMSKELFGPILPIVSYTNLQEVFNYIQTNKWPLSIYVFSDDKTFVNEIIKNTNSGTLSVNEILSQVSNPYLGFGGIGKSGFGKYHGKTGFDTFSHYRPIVYKKSLFSNSLKYKSLKNDQTFLKFVKKIIK</sequence>
<evidence type="ECO:0000256" key="1">
    <source>
        <dbReference type="ARBA" id="ARBA00009986"/>
    </source>
</evidence>
<evidence type="ECO:0000256" key="5">
    <source>
        <dbReference type="PROSITE-ProRule" id="PRU10007"/>
    </source>
</evidence>
<dbReference type="InterPro" id="IPR012394">
    <property type="entry name" value="Aldehyde_DH_NAD(P)"/>
</dbReference>
<dbReference type="Gene3D" id="3.40.309.10">
    <property type="entry name" value="Aldehyde Dehydrogenase, Chain A, domain 2"/>
    <property type="match status" value="1"/>
</dbReference>
<dbReference type="PANTHER" id="PTHR43570">
    <property type="entry name" value="ALDEHYDE DEHYDROGENASE"/>
    <property type="match status" value="1"/>
</dbReference>
<keyword evidence="2 3" id="KW-0560">Oxidoreductase</keyword>
<feature type="domain" description="Aldehyde dehydrogenase" evidence="7">
    <location>
        <begin position="3"/>
        <end position="399"/>
    </location>
</feature>
<evidence type="ECO:0000256" key="3">
    <source>
        <dbReference type="PIRNR" id="PIRNR036492"/>
    </source>
</evidence>
<dbReference type="GO" id="GO:0006081">
    <property type="term" value="P:aldehyde metabolic process"/>
    <property type="evidence" value="ECO:0007669"/>
    <property type="project" value="InterPro"/>
</dbReference>
<feature type="active site" evidence="4">
    <location>
        <position position="228"/>
    </location>
</feature>
<dbReference type="Gene3D" id="3.40.605.10">
    <property type="entry name" value="Aldehyde Dehydrogenase, Chain A, domain 1"/>
    <property type="match status" value="1"/>
</dbReference>
<dbReference type="GO" id="GO:0005737">
    <property type="term" value="C:cytoplasm"/>
    <property type="evidence" value="ECO:0007669"/>
    <property type="project" value="TreeGrafter"/>
</dbReference>
<dbReference type="InterPro" id="IPR029510">
    <property type="entry name" value="Ald_DH_CS_GLU"/>
</dbReference>
<evidence type="ECO:0000313" key="8">
    <source>
        <dbReference type="EMBL" id="AWX69182.1"/>
    </source>
</evidence>
<gene>
    <name evidence="8" type="ORF">DP065_00155</name>
</gene>
<evidence type="ECO:0000256" key="6">
    <source>
        <dbReference type="RuleBase" id="RU003345"/>
    </source>
</evidence>
<accession>A0A2Z4NCB0</accession>
<evidence type="ECO:0000256" key="2">
    <source>
        <dbReference type="ARBA" id="ARBA00023002"/>
    </source>
</evidence>
<dbReference type="KEGG" id="mane:DP065_00155"/>
<dbReference type="RefSeq" id="WP_033178664.1">
    <property type="nucleotide sequence ID" value="NZ_CP030140.1"/>
</dbReference>
<dbReference type="Pfam" id="PF00171">
    <property type="entry name" value="Aldedh"/>
    <property type="match status" value="1"/>
</dbReference>
<evidence type="ECO:0000259" key="7">
    <source>
        <dbReference type="Pfam" id="PF00171"/>
    </source>
</evidence>
<reference evidence="9" key="1">
    <citation type="submission" date="2018-06" db="EMBL/GenBank/DDBJ databases">
        <title>Complete genome sequences of Mycoplasma anatis, M. anseris and M. cloacale type strains.</title>
        <authorList>
            <person name="Grozner D."/>
            <person name="Forro B."/>
            <person name="Sulyok K.M."/>
            <person name="Marton S."/>
            <person name="Kreizinger Z."/>
            <person name="Banyai K."/>
            <person name="Gyuranecz M."/>
        </authorList>
    </citation>
    <scope>NUCLEOTIDE SEQUENCE [LARGE SCALE GENOMIC DNA]</scope>
    <source>
        <strain evidence="9">ATCC 49234</strain>
    </source>
</reference>
<dbReference type="AlphaFoldDB" id="A0A2Z4NCB0"/>
<name>A0A2Z4NCB0_9BACT</name>
<dbReference type="PIRSF" id="PIRSF036492">
    <property type="entry name" value="ALDH"/>
    <property type="match status" value="1"/>
</dbReference>
<evidence type="ECO:0000313" key="9">
    <source>
        <dbReference type="Proteomes" id="UP000250218"/>
    </source>
</evidence>
<dbReference type="PANTHER" id="PTHR43570:SF16">
    <property type="entry name" value="ALDEHYDE DEHYDROGENASE TYPE III, ISOFORM Q"/>
    <property type="match status" value="1"/>
</dbReference>
<dbReference type="SUPFAM" id="SSF53720">
    <property type="entry name" value="ALDH-like"/>
    <property type="match status" value="1"/>
</dbReference>
<dbReference type="InterPro" id="IPR016163">
    <property type="entry name" value="Ald_DH_C"/>
</dbReference>